<dbReference type="Gene3D" id="2.100.10.30">
    <property type="entry name" value="Jacalin-like lectin domain"/>
    <property type="match status" value="1"/>
</dbReference>
<dbReference type="EMBL" id="JAUHHV010000009">
    <property type="protein sequence ID" value="KAK1412852.1"/>
    <property type="molecule type" value="Genomic_DNA"/>
</dbReference>
<dbReference type="Proteomes" id="UP001229421">
    <property type="component" value="Unassembled WGS sequence"/>
</dbReference>
<dbReference type="AlphaFoldDB" id="A0AAD8JYH5"/>
<reference evidence="4" key="1">
    <citation type="journal article" date="2023" name="bioRxiv">
        <title>Improved chromosome-level genome assembly for marigold (Tagetes erecta).</title>
        <authorList>
            <person name="Jiang F."/>
            <person name="Yuan L."/>
            <person name="Wang S."/>
            <person name="Wang H."/>
            <person name="Xu D."/>
            <person name="Wang A."/>
            <person name="Fan W."/>
        </authorList>
    </citation>
    <scope>NUCLEOTIDE SEQUENCE</scope>
    <source>
        <strain evidence="4">WSJ</strain>
        <tissue evidence="4">Leaf</tissue>
    </source>
</reference>
<dbReference type="SUPFAM" id="SSF51101">
    <property type="entry name" value="Mannose-binding lectins"/>
    <property type="match status" value="1"/>
</dbReference>
<dbReference type="GO" id="GO:0030246">
    <property type="term" value="F:carbohydrate binding"/>
    <property type="evidence" value="ECO:0007669"/>
    <property type="project" value="UniProtKB-KW"/>
</dbReference>
<dbReference type="Pfam" id="PF01419">
    <property type="entry name" value="Jacalin"/>
    <property type="match status" value="1"/>
</dbReference>
<organism evidence="4 5">
    <name type="scientific">Tagetes erecta</name>
    <name type="common">African marigold</name>
    <dbReference type="NCBI Taxonomy" id="13708"/>
    <lineage>
        <taxon>Eukaryota</taxon>
        <taxon>Viridiplantae</taxon>
        <taxon>Streptophyta</taxon>
        <taxon>Embryophyta</taxon>
        <taxon>Tracheophyta</taxon>
        <taxon>Spermatophyta</taxon>
        <taxon>Magnoliopsida</taxon>
        <taxon>eudicotyledons</taxon>
        <taxon>Gunneridae</taxon>
        <taxon>Pentapetalae</taxon>
        <taxon>asterids</taxon>
        <taxon>campanulids</taxon>
        <taxon>Asterales</taxon>
        <taxon>Asteraceae</taxon>
        <taxon>Asteroideae</taxon>
        <taxon>Heliantheae alliance</taxon>
        <taxon>Tageteae</taxon>
        <taxon>Tagetes</taxon>
    </lineage>
</organism>
<name>A0AAD8JYH5_TARER</name>
<keyword evidence="2" id="KW-0430">Lectin</keyword>
<dbReference type="PANTHER" id="PTHR46506">
    <property type="entry name" value="OS05G0143600 PROTEIN"/>
    <property type="match status" value="1"/>
</dbReference>
<dbReference type="CDD" id="cd09612">
    <property type="entry name" value="Jacalin"/>
    <property type="match status" value="1"/>
</dbReference>
<evidence type="ECO:0000256" key="2">
    <source>
        <dbReference type="ARBA" id="ARBA00022734"/>
    </source>
</evidence>
<evidence type="ECO:0000313" key="4">
    <source>
        <dbReference type="EMBL" id="KAK1412852.1"/>
    </source>
</evidence>
<keyword evidence="5" id="KW-1185">Reference proteome</keyword>
<dbReference type="PROSITE" id="PS51752">
    <property type="entry name" value="JACALIN_LECTIN"/>
    <property type="match status" value="1"/>
</dbReference>
<comment type="similarity">
    <text evidence="1">Belongs to the jacalin lectin family.</text>
</comment>
<dbReference type="InterPro" id="IPR036404">
    <property type="entry name" value="Jacalin-like_lectin_dom_sf"/>
</dbReference>
<sequence>MVRIGAWGGSGGGHWSFIPNGRITNISICSGAIVDAISFTFIDVNGNTYQSVNFGGSGGMLHEIPLEMDEEIIKISGRFGAFQNNIVVISLTFVTNKKTYGQYGTDGGTDFSLPVDKGKIIGFYGKCSGFLDSIGVVLSP</sequence>
<dbReference type="InterPro" id="IPR033734">
    <property type="entry name" value="Jacalin-like_lectin_dom_plant"/>
</dbReference>
<proteinExistence type="inferred from homology"/>
<evidence type="ECO:0000256" key="1">
    <source>
        <dbReference type="ARBA" id="ARBA00006568"/>
    </source>
</evidence>
<accession>A0AAD8JYH5</accession>
<protein>
    <recommendedName>
        <fullName evidence="3">Jacalin-type lectin domain-containing protein</fullName>
    </recommendedName>
</protein>
<dbReference type="SMART" id="SM00915">
    <property type="entry name" value="Jacalin"/>
    <property type="match status" value="1"/>
</dbReference>
<gene>
    <name evidence="4" type="ORF">QVD17_34406</name>
</gene>
<dbReference type="InterPro" id="IPR001229">
    <property type="entry name" value="Jacalin-like_lectin_dom"/>
</dbReference>
<evidence type="ECO:0000313" key="5">
    <source>
        <dbReference type="Proteomes" id="UP001229421"/>
    </source>
</evidence>
<feature type="domain" description="Jacalin-type lectin" evidence="3">
    <location>
        <begin position="1"/>
        <end position="140"/>
    </location>
</feature>
<comment type="caution">
    <text evidence="4">The sequence shown here is derived from an EMBL/GenBank/DDBJ whole genome shotgun (WGS) entry which is preliminary data.</text>
</comment>
<evidence type="ECO:0000259" key="3">
    <source>
        <dbReference type="PROSITE" id="PS51752"/>
    </source>
</evidence>